<sequence length="310" mass="34765">MGRLAVVFLICLTLHCVWSYWHGQQSHPPRVVYRHHYAPYPPNPQPSPFIGPVPARPPGPIPYGPPLPPLHGGAAAPVPFFSRPPPPPPPPHPMYNHVPYAPAASHHHSLLKGPHIMPPPSSPRYPLKNVFGSPYHGAYSQQVPRPSIFAKIKPFLFGGTGPRSLPHHPYYPNHYYPHHFTPNRPLQNRPVAHHGLPVHHPHPHMHHPATYMKPEKSCSCSLHVGQLTVYKHTDMRSSYSCTDLKDCNSFCTNLFSSEDLRAQTRSDACLILGKDTTVPWFRRDHACEPHGAKNDTKLSVDLCCKNLQPC</sequence>
<dbReference type="OMA" id="CCKNLQP"/>
<gene>
    <name evidence="2" type="ORF">X975_09062</name>
</gene>
<dbReference type="Proteomes" id="UP000054359">
    <property type="component" value="Unassembled WGS sequence"/>
</dbReference>
<feature type="non-terminal residue" evidence="2">
    <location>
        <position position="310"/>
    </location>
</feature>
<keyword evidence="1" id="KW-0732">Signal</keyword>
<dbReference type="OrthoDB" id="6429283at2759"/>
<dbReference type="STRING" id="407821.A0A087USY6"/>
<name>A0A087USY6_STEMI</name>
<dbReference type="EMBL" id="KK121432">
    <property type="protein sequence ID" value="KFM80475.1"/>
    <property type="molecule type" value="Genomic_DNA"/>
</dbReference>
<keyword evidence="3" id="KW-1185">Reference proteome</keyword>
<protein>
    <submittedName>
        <fullName evidence="2">Uncharacterized protein</fullName>
    </submittedName>
</protein>
<feature type="chain" id="PRO_5001830957" evidence="1">
    <location>
        <begin position="20"/>
        <end position="310"/>
    </location>
</feature>
<evidence type="ECO:0000313" key="2">
    <source>
        <dbReference type="EMBL" id="KFM80475.1"/>
    </source>
</evidence>
<evidence type="ECO:0000256" key="1">
    <source>
        <dbReference type="SAM" id="SignalP"/>
    </source>
</evidence>
<feature type="signal peptide" evidence="1">
    <location>
        <begin position="1"/>
        <end position="19"/>
    </location>
</feature>
<accession>A0A087USY6</accession>
<reference evidence="2 3" key="1">
    <citation type="submission" date="2013-11" db="EMBL/GenBank/DDBJ databases">
        <title>Genome sequencing of Stegodyphus mimosarum.</title>
        <authorList>
            <person name="Bechsgaard J."/>
        </authorList>
    </citation>
    <scope>NUCLEOTIDE SEQUENCE [LARGE SCALE GENOMIC DNA]</scope>
</reference>
<dbReference type="AlphaFoldDB" id="A0A087USY6"/>
<proteinExistence type="predicted"/>
<evidence type="ECO:0000313" key="3">
    <source>
        <dbReference type="Proteomes" id="UP000054359"/>
    </source>
</evidence>
<organism evidence="2 3">
    <name type="scientific">Stegodyphus mimosarum</name>
    <name type="common">African social velvet spider</name>
    <dbReference type="NCBI Taxonomy" id="407821"/>
    <lineage>
        <taxon>Eukaryota</taxon>
        <taxon>Metazoa</taxon>
        <taxon>Ecdysozoa</taxon>
        <taxon>Arthropoda</taxon>
        <taxon>Chelicerata</taxon>
        <taxon>Arachnida</taxon>
        <taxon>Araneae</taxon>
        <taxon>Araneomorphae</taxon>
        <taxon>Entelegynae</taxon>
        <taxon>Eresoidea</taxon>
        <taxon>Eresidae</taxon>
        <taxon>Stegodyphus</taxon>
    </lineage>
</organism>